<dbReference type="InterPro" id="IPR011429">
    <property type="entry name" value="Cyt_c_Planctomycete-type"/>
</dbReference>
<dbReference type="Pfam" id="PF07637">
    <property type="entry name" value="PSD5"/>
    <property type="match status" value="1"/>
</dbReference>
<feature type="domain" description="DUF1592" evidence="4">
    <location>
        <begin position="536"/>
        <end position="662"/>
    </location>
</feature>
<dbReference type="Proteomes" id="UP000317318">
    <property type="component" value="Chromosome"/>
</dbReference>
<evidence type="ECO:0000313" key="7">
    <source>
        <dbReference type="EMBL" id="QDT36586.1"/>
    </source>
</evidence>
<dbReference type="Pfam" id="PF07635">
    <property type="entry name" value="PSCyt1"/>
    <property type="match status" value="1"/>
</dbReference>
<keyword evidence="8" id="KW-1185">Reference proteome</keyword>
<evidence type="ECO:0000313" key="8">
    <source>
        <dbReference type="Proteomes" id="UP000317318"/>
    </source>
</evidence>
<dbReference type="OrthoDB" id="175242at2"/>
<dbReference type="InterPro" id="IPR013042">
    <property type="entry name" value="DUF1592"/>
</dbReference>
<accession>A0A517QY39</accession>
<dbReference type="InterPro" id="IPR011478">
    <property type="entry name" value="DUF1585"/>
</dbReference>
<dbReference type="Pfam" id="PF07627">
    <property type="entry name" value="PSCyt3"/>
    <property type="match status" value="1"/>
</dbReference>
<evidence type="ECO:0000259" key="3">
    <source>
        <dbReference type="Pfam" id="PF07627"/>
    </source>
</evidence>
<dbReference type="Pfam" id="PF07631">
    <property type="entry name" value="PSD4"/>
    <property type="match status" value="1"/>
</dbReference>
<feature type="domain" description="DUF1585" evidence="1">
    <location>
        <begin position="800"/>
        <end position="873"/>
    </location>
</feature>
<evidence type="ECO:0000259" key="5">
    <source>
        <dbReference type="Pfam" id="PF07635"/>
    </source>
</evidence>
<dbReference type="KEGG" id="svp:Pan189_09460"/>
<name>A0A517QY39_9PLAN</name>
<feature type="domain" description="Cytochrome C Planctomycete-type" evidence="5">
    <location>
        <begin position="49"/>
        <end position="96"/>
    </location>
</feature>
<evidence type="ECO:0000259" key="1">
    <source>
        <dbReference type="Pfam" id="PF07624"/>
    </source>
</evidence>
<dbReference type="RefSeq" id="WP_145362783.1">
    <property type="nucleotide sequence ID" value="NZ_CP036268.1"/>
</dbReference>
<organism evidence="7 8">
    <name type="scientific">Stratiformator vulcanicus</name>
    <dbReference type="NCBI Taxonomy" id="2527980"/>
    <lineage>
        <taxon>Bacteria</taxon>
        <taxon>Pseudomonadati</taxon>
        <taxon>Planctomycetota</taxon>
        <taxon>Planctomycetia</taxon>
        <taxon>Planctomycetales</taxon>
        <taxon>Planctomycetaceae</taxon>
        <taxon>Stratiformator</taxon>
    </lineage>
</organism>
<dbReference type="InterPro" id="IPR013036">
    <property type="entry name" value="DUF1587"/>
</dbReference>
<evidence type="ECO:0000259" key="4">
    <source>
        <dbReference type="Pfam" id="PF07631"/>
    </source>
</evidence>
<gene>
    <name evidence="7" type="ORF">Pan189_09460</name>
</gene>
<feature type="domain" description="DUF1595" evidence="6">
    <location>
        <begin position="463"/>
        <end position="523"/>
    </location>
</feature>
<protein>
    <submittedName>
        <fullName evidence="7">Planctomycete cytochrome C</fullName>
    </submittedName>
</protein>
<proteinExistence type="predicted"/>
<dbReference type="Pfam" id="PF07624">
    <property type="entry name" value="PSD2"/>
    <property type="match status" value="1"/>
</dbReference>
<evidence type="ECO:0000259" key="6">
    <source>
        <dbReference type="Pfam" id="PF07637"/>
    </source>
</evidence>
<feature type="domain" description="DUF1587" evidence="2">
    <location>
        <begin position="133"/>
        <end position="201"/>
    </location>
</feature>
<reference evidence="7 8" key="1">
    <citation type="submission" date="2019-02" db="EMBL/GenBank/DDBJ databases">
        <title>Deep-cultivation of Planctomycetes and their phenomic and genomic characterization uncovers novel biology.</title>
        <authorList>
            <person name="Wiegand S."/>
            <person name="Jogler M."/>
            <person name="Boedeker C."/>
            <person name="Pinto D."/>
            <person name="Vollmers J."/>
            <person name="Rivas-Marin E."/>
            <person name="Kohn T."/>
            <person name="Peeters S.H."/>
            <person name="Heuer A."/>
            <person name="Rast P."/>
            <person name="Oberbeckmann S."/>
            <person name="Bunk B."/>
            <person name="Jeske O."/>
            <person name="Meyerdierks A."/>
            <person name="Storesund J.E."/>
            <person name="Kallscheuer N."/>
            <person name="Luecker S."/>
            <person name="Lage O.M."/>
            <person name="Pohl T."/>
            <person name="Merkel B.J."/>
            <person name="Hornburger P."/>
            <person name="Mueller R.-W."/>
            <person name="Bruemmer F."/>
            <person name="Labrenz M."/>
            <person name="Spormann A.M."/>
            <person name="Op den Camp H."/>
            <person name="Overmann J."/>
            <person name="Amann R."/>
            <person name="Jetten M.S.M."/>
            <person name="Mascher T."/>
            <person name="Medema M.H."/>
            <person name="Devos D.P."/>
            <person name="Kaster A.-K."/>
            <person name="Ovreas L."/>
            <person name="Rohde M."/>
            <person name="Galperin M.Y."/>
            <person name="Jogler C."/>
        </authorList>
    </citation>
    <scope>NUCLEOTIDE SEQUENCE [LARGE SCALE GENOMIC DNA]</scope>
    <source>
        <strain evidence="7 8">Pan189</strain>
    </source>
</reference>
<feature type="domain" description="DUF1588" evidence="3">
    <location>
        <begin position="681"/>
        <end position="778"/>
    </location>
</feature>
<dbReference type="AlphaFoldDB" id="A0A517QY39"/>
<dbReference type="InterPro" id="IPR013039">
    <property type="entry name" value="DUF1588"/>
</dbReference>
<dbReference type="InterPro" id="IPR013043">
    <property type="entry name" value="DUF1595"/>
</dbReference>
<evidence type="ECO:0000259" key="2">
    <source>
        <dbReference type="Pfam" id="PF07626"/>
    </source>
</evidence>
<dbReference type="Pfam" id="PF07626">
    <property type="entry name" value="PSD3"/>
    <property type="match status" value="1"/>
</dbReference>
<sequence>MLAKLLRESMRTSLILLLCLILGLTTPEFVDAAEPTFEGEVVPFLKQHCYQCHDAREAQAGLRIDSLGADFSVAKAPEMWREVIDRINIGDMPPEDHPRPDPAEAFAVVEWVGDRLRQAEREARSSGGRIVMRRLNREEYANTVGDLLSLDANFVAKIKEELPADGKAEGFDRLSSALFYDQTQLDSYLRVAEMIAEKAIQGQPPATQKLVWNAKKRPSKPTEAVYQGAKHKVPLGADYYKVRDGGFEVWNGVPYGKRGGDFKNIPPGPAPNLSNIVTEDGYYRIRVHGGSFAGERGDPIQLMLVYAANSPLQSVHYIDVKGSLREPAVAEKLVFLKAGQPGQKTAVSVKWNGLQNVRIRNPELAGLERSRKKLFNARRKAVLAKDKVASERLRKELDKVLEKLNTFSGPSYLHNEQYDLATVPRLFLSRIEFEGPVAEQWPPASHQALAITQSLPEREPDIRRMFARLLPVAYRRPVERGEVDRIVQLIVSARQDHGLSTIEALRMGLTAVFASPAFTYFHEVQLPPATNGLRSLDDFELASRLSYFLWSSMPDEELLRLAERKELSSPRILRRQVERMLGDPKARRFVIGFAGQWLSVDQFGSVMPANEYKSYDPELEAASIEEPLSFFEHVLNKDLPITHFLNSDFLVINERLATHYGIEGVTGEEFRPVRLRPDHHRGGVLGMAGLLTLLSDGTRTLPVRRAAWVRENLFNDPPPPPPPNAGEIQPNVKGNDLSVRERLAQHRNEPTCASCHAKLDPYGLALENYDAIGAWRTKQNGEGIRENRAPVIDPSGTLKSGRSFRDLEGYKAALLAERETFATAFAEKLLTYALCRPIGFADEKTVNKIVSETKLNDYRLHSVIQAIIASEPFQTK</sequence>
<dbReference type="EMBL" id="CP036268">
    <property type="protein sequence ID" value="QDT36586.1"/>
    <property type="molecule type" value="Genomic_DNA"/>
</dbReference>